<evidence type="ECO:0000313" key="4">
    <source>
        <dbReference type="Proteomes" id="UP000504635"/>
    </source>
</evidence>
<dbReference type="AlphaFoldDB" id="A0A6J2YUY0"/>
<feature type="compositionally biased region" description="Polar residues" evidence="2">
    <location>
        <begin position="539"/>
        <end position="553"/>
    </location>
</feature>
<feature type="domain" description="C2H2-type" evidence="3">
    <location>
        <begin position="204"/>
        <end position="231"/>
    </location>
</feature>
<organism evidence="4 5">
    <name type="scientific">Sitophilus oryzae</name>
    <name type="common">Rice weevil</name>
    <name type="synonym">Curculio oryzae</name>
    <dbReference type="NCBI Taxonomy" id="7048"/>
    <lineage>
        <taxon>Eukaryota</taxon>
        <taxon>Metazoa</taxon>
        <taxon>Ecdysozoa</taxon>
        <taxon>Arthropoda</taxon>
        <taxon>Hexapoda</taxon>
        <taxon>Insecta</taxon>
        <taxon>Pterygota</taxon>
        <taxon>Neoptera</taxon>
        <taxon>Endopterygota</taxon>
        <taxon>Coleoptera</taxon>
        <taxon>Polyphaga</taxon>
        <taxon>Cucujiformia</taxon>
        <taxon>Curculionidae</taxon>
        <taxon>Dryophthorinae</taxon>
        <taxon>Sitophilus</taxon>
    </lineage>
</organism>
<feature type="compositionally biased region" description="Polar residues" evidence="2">
    <location>
        <begin position="683"/>
        <end position="702"/>
    </location>
</feature>
<feature type="region of interest" description="Disordered" evidence="2">
    <location>
        <begin position="510"/>
        <end position="702"/>
    </location>
</feature>
<feature type="region of interest" description="Disordered" evidence="2">
    <location>
        <begin position="418"/>
        <end position="492"/>
    </location>
</feature>
<feature type="compositionally biased region" description="Basic and acidic residues" evidence="2">
    <location>
        <begin position="525"/>
        <end position="538"/>
    </location>
</feature>
<accession>A0A6J2YUY0</accession>
<keyword evidence="1" id="KW-0862">Zinc</keyword>
<dbReference type="InterPro" id="IPR013087">
    <property type="entry name" value="Znf_C2H2_type"/>
</dbReference>
<keyword evidence="1" id="KW-0863">Zinc-finger</keyword>
<dbReference type="Proteomes" id="UP000504635">
    <property type="component" value="Unplaced"/>
</dbReference>
<evidence type="ECO:0000256" key="2">
    <source>
        <dbReference type="SAM" id="MobiDB-lite"/>
    </source>
</evidence>
<reference evidence="5" key="1">
    <citation type="submission" date="2025-08" db="UniProtKB">
        <authorList>
            <consortium name="RefSeq"/>
        </authorList>
    </citation>
    <scope>IDENTIFICATION</scope>
    <source>
        <tissue evidence="5">Gonads</tissue>
    </source>
</reference>
<feature type="compositionally biased region" description="Polar residues" evidence="2">
    <location>
        <begin position="600"/>
        <end position="609"/>
    </location>
</feature>
<dbReference type="PROSITE" id="PS50157">
    <property type="entry name" value="ZINC_FINGER_C2H2_2"/>
    <property type="match status" value="1"/>
</dbReference>
<proteinExistence type="predicted"/>
<gene>
    <name evidence="5" type="primary">LOC115890872</name>
</gene>
<evidence type="ECO:0000259" key="3">
    <source>
        <dbReference type="PROSITE" id="PS50157"/>
    </source>
</evidence>
<feature type="compositionally biased region" description="Polar residues" evidence="2">
    <location>
        <begin position="632"/>
        <end position="643"/>
    </location>
</feature>
<feature type="compositionally biased region" description="Basic residues" evidence="2">
    <location>
        <begin position="465"/>
        <end position="476"/>
    </location>
</feature>
<feature type="compositionally biased region" description="Low complexity" evidence="2">
    <location>
        <begin position="660"/>
        <end position="675"/>
    </location>
</feature>
<feature type="compositionally biased region" description="Polar residues" evidence="2">
    <location>
        <begin position="440"/>
        <end position="450"/>
    </location>
</feature>
<evidence type="ECO:0000313" key="5">
    <source>
        <dbReference type="RefSeq" id="XP_030767089.1"/>
    </source>
</evidence>
<protein>
    <submittedName>
        <fullName evidence="5">RE1-silencing transcription factor-like isoform X1</fullName>
    </submittedName>
</protein>
<dbReference type="SMART" id="SM00355">
    <property type="entry name" value="ZnF_C2H2"/>
    <property type="match status" value="4"/>
</dbReference>
<dbReference type="InParanoid" id="A0A6J2YUY0"/>
<dbReference type="Gene3D" id="3.30.160.60">
    <property type="entry name" value="Classic Zinc Finger"/>
    <property type="match status" value="1"/>
</dbReference>
<name>A0A6J2YUY0_SITOR</name>
<keyword evidence="4" id="KW-1185">Reference proteome</keyword>
<sequence length="702" mass="80897">MAKMHCFNCRRTTEHSFSVFNEWGETHTRIRDYIEETVGKEKLDLLFQQQPESQICNMCLRLIEGCTKVKRQLAEAISSGREQQPPGDYASSMCNVDEEIVSFLREGKKGKRKGRAQSARGEQESRAALRSVLSENDKHSRTPKRRKKMPTFKCDEYGNFESVTTRSCSRMPEEFYCYACERYEYDLTSYTSHMIVSHGYLALYSCRLCNTYYVKQSHLKMHEQIHDNEFPLCPICGTRQENLKEFHKHIDEHMLYSVPCPHCDLSFQTKREWKNHKSMKHQDTRTRIKDRKIYRVQEQYVYSIDISDESPEKNIYSIDISDESPEKKYCAKVYDASVYQQKSRFHTKTKLDISISGGGTQVKLAGKPTGLGDDMINNIEEIEEQSMVYGATVYRKKSPFRTKKLDISIKGVHMEVDFPVGKPTGLGDDMNSDSEETESNSRIPTDNNTLDSSSSDSEIESNYRRPLRSKKLKKRSSSLSSQESGNIDDFHTKERNLASSLNGILEENGYRVSESSSRPPSSIYEESKHEKSHAENLDTSRVSESSLQTSSPKSQEHEHENSDTENLDNSQVPESSLRTSSPKSQKYEHENTDSEYLDNSRVSESSLRTYSPKFQKYEHENTDSEYLDNSRVPESSLRTYSPKSQEHEHENSDTENLDNSQMSQSSFQTSSSISQEKAPENWENFNSSIELQSPLRTDSPTF</sequence>
<feature type="compositionally biased region" description="Low complexity" evidence="2">
    <location>
        <begin position="513"/>
        <end position="524"/>
    </location>
</feature>
<dbReference type="RefSeq" id="XP_030767089.1">
    <property type="nucleotide sequence ID" value="XM_030911229.1"/>
</dbReference>
<feature type="compositionally biased region" description="Polar residues" evidence="2">
    <location>
        <begin position="567"/>
        <end position="584"/>
    </location>
</feature>
<dbReference type="GO" id="GO:0008270">
    <property type="term" value="F:zinc ion binding"/>
    <property type="evidence" value="ECO:0007669"/>
    <property type="project" value="UniProtKB-KW"/>
</dbReference>
<dbReference type="PROSITE" id="PS00028">
    <property type="entry name" value="ZINC_FINGER_C2H2_1"/>
    <property type="match status" value="2"/>
</dbReference>
<dbReference type="GeneID" id="115890872"/>
<dbReference type="KEGG" id="soy:115890872"/>
<dbReference type="OrthoDB" id="6365676at2759"/>
<keyword evidence="1" id="KW-0479">Metal-binding</keyword>
<feature type="region of interest" description="Disordered" evidence="2">
    <location>
        <begin position="106"/>
        <end position="146"/>
    </location>
</feature>
<evidence type="ECO:0000256" key="1">
    <source>
        <dbReference type="PROSITE-ProRule" id="PRU00042"/>
    </source>
</evidence>